<sequence>MAKSDRHQSDEEPREYASPACLLHEVDPAYSGITSNESQALNISAWRKVQRQRLIDDRKALPFAEREEYTRSIATHLDQVVANVADQHISLFWPFLAEPDLRGWMAAATARGAVCLLPVVVAKAKPLIFRSWKMGERLERGIWNIPVPAGGKEAVPDIVIAPLVGFDPHCFRLGYGGGFFDRTLATLDRKPLIIGVGFESQRIETIHPLHHDIPMDVVITQNGRAVGDPSSCETLRPSVPPEC</sequence>
<evidence type="ECO:0000256" key="1">
    <source>
        <dbReference type="ARBA" id="ARBA00010638"/>
    </source>
</evidence>
<evidence type="ECO:0000313" key="5">
    <source>
        <dbReference type="EMBL" id="KAA1184449.1"/>
    </source>
</evidence>
<proteinExistence type="inferred from homology"/>
<dbReference type="PANTHER" id="PTHR23407">
    <property type="entry name" value="ATPASE INHIBITOR/5-FORMYLTETRAHYDROFOLATE CYCLO-LIGASE"/>
    <property type="match status" value="1"/>
</dbReference>
<dbReference type="Pfam" id="PF01812">
    <property type="entry name" value="5-FTHF_cyc-lig"/>
    <property type="match status" value="1"/>
</dbReference>
<dbReference type="GO" id="GO:0009396">
    <property type="term" value="P:folic acid-containing compound biosynthetic process"/>
    <property type="evidence" value="ECO:0007669"/>
    <property type="project" value="TreeGrafter"/>
</dbReference>
<comment type="catalytic activity">
    <reaction evidence="4">
        <text>(6S)-5-formyl-5,6,7,8-tetrahydrofolate + ATP = (6R)-5,10-methenyltetrahydrofolate + ADP + phosphate</text>
        <dbReference type="Rhea" id="RHEA:10488"/>
        <dbReference type="ChEBI" id="CHEBI:30616"/>
        <dbReference type="ChEBI" id="CHEBI:43474"/>
        <dbReference type="ChEBI" id="CHEBI:57455"/>
        <dbReference type="ChEBI" id="CHEBI:57457"/>
        <dbReference type="ChEBI" id="CHEBI:456216"/>
        <dbReference type="EC" id="6.3.3.2"/>
    </reaction>
</comment>
<dbReference type="SUPFAM" id="SSF100950">
    <property type="entry name" value="NagB/RpiA/CoA transferase-like"/>
    <property type="match status" value="1"/>
</dbReference>
<dbReference type="OrthoDB" id="9801938at2"/>
<dbReference type="InterPro" id="IPR024185">
    <property type="entry name" value="FTHF_cligase-like_sf"/>
</dbReference>
<dbReference type="EC" id="6.3.3.2" evidence="4"/>
<gene>
    <name evidence="5" type="ORF">FP026_03445</name>
</gene>
<dbReference type="PANTHER" id="PTHR23407:SF1">
    <property type="entry name" value="5-FORMYLTETRAHYDROFOLATE CYCLO-LIGASE"/>
    <property type="match status" value="1"/>
</dbReference>
<dbReference type="GO" id="GO:0030272">
    <property type="term" value="F:5-formyltetrahydrofolate cyclo-ligase activity"/>
    <property type="evidence" value="ECO:0007669"/>
    <property type="project" value="UniProtKB-EC"/>
</dbReference>
<keyword evidence="2 4" id="KW-0547">Nucleotide-binding</keyword>
<comment type="caution">
    <text evidence="5">The sequence shown here is derived from an EMBL/GenBank/DDBJ whole genome shotgun (WGS) entry which is preliminary data.</text>
</comment>
<evidence type="ECO:0000313" key="6">
    <source>
        <dbReference type="Proteomes" id="UP000323608"/>
    </source>
</evidence>
<dbReference type="InterPro" id="IPR037171">
    <property type="entry name" value="NagB/RpiA_transferase-like"/>
</dbReference>
<dbReference type="Gene3D" id="3.40.50.10420">
    <property type="entry name" value="NagB/RpiA/CoA transferase-like"/>
    <property type="match status" value="1"/>
</dbReference>
<evidence type="ECO:0000256" key="4">
    <source>
        <dbReference type="RuleBase" id="RU361279"/>
    </source>
</evidence>
<evidence type="ECO:0000256" key="2">
    <source>
        <dbReference type="ARBA" id="ARBA00022741"/>
    </source>
</evidence>
<reference evidence="5 6" key="1">
    <citation type="submission" date="2019-07" db="EMBL/GenBank/DDBJ databases">
        <title>The Draft Genome Sequence of Rhizobium tropici SARCC-755 Associated with Superior Nodulation on Pigeonpea (Cajanus cajan (L.) Millsp.).</title>
        <authorList>
            <person name="Bopape F.L."/>
            <person name="Hassen A.I."/>
            <person name="Swanevelder Z.H."/>
            <person name="Gwata E.T."/>
        </authorList>
    </citation>
    <scope>NUCLEOTIDE SEQUENCE [LARGE SCALE GENOMIC DNA]</scope>
    <source>
        <strain evidence="5 6">SARCC-755</strain>
    </source>
</reference>
<accession>A0A5B0WEY7</accession>
<dbReference type="InterPro" id="IPR002698">
    <property type="entry name" value="FTHF_cligase"/>
</dbReference>
<comment type="similarity">
    <text evidence="1 4">Belongs to the 5-formyltetrahydrofolate cyclo-ligase family.</text>
</comment>
<keyword evidence="4" id="KW-0460">Magnesium</keyword>
<dbReference type="GO" id="GO:0035999">
    <property type="term" value="P:tetrahydrofolate interconversion"/>
    <property type="evidence" value="ECO:0007669"/>
    <property type="project" value="TreeGrafter"/>
</dbReference>
<dbReference type="GO" id="GO:0046872">
    <property type="term" value="F:metal ion binding"/>
    <property type="evidence" value="ECO:0007669"/>
    <property type="project" value="UniProtKB-KW"/>
</dbReference>
<dbReference type="GO" id="GO:0005524">
    <property type="term" value="F:ATP binding"/>
    <property type="evidence" value="ECO:0007669"/>
    <property type="project" value="UniProtKB-KW"/>
</dbReference>
<protein>
    <recommendedName>
        <fullName evidence="4">5-formyltetrahydrofolate cyclo-ligase</fullName>
        <ecNumber evidence="4">6.3.3.2</ecNumber>
    </recommendedName>
</protein>
<keyword evidence="5" id="KW-0436">Ligase</keyword>
<dbReference type="EMBL" id="VNIP01000003">
    <property type="protein sequence ID" value="KAA1184449.1"/>
    <property type="molecule type" value="Genomic_DNA"/>
</dbReference>
<organism evidence="5 6">
    <name type="scientific">Rhizobium tropici</name>
    <dbReference type="NCBI Taxonomy" id="398"/>
    <lineage>
        <taxon>Bacteria</taxon>
        <taxon>Pseudomonadati</taxon>
        <taxon>Pseudomonadota</taxon>
        <taxon>Alphaproteobacteria</taxon>
        <taxon>Hyphomicrobiales</taxon>
        <taxon>Rhizobiaceae</taxon>
        <taxon>Rhizobium/Agrobacterium group</taxon>
        <taxon>Rhizobium</taxon>
    </lineage>
</organism>
<name>A0A5B0WEY7_RHITR</name>
<keyword evidence="4" id="KW-0479">Metal-binding</keyword>
<evidence type="ECO:0000256" key="3">
    <source>
        <dbReference type="ARBA" id="ARBA00022840"/>
    </source>
</evidence>
<keyword evidence="3 4" id="KW-0067">ATP-binding</keyword>
<dbReference type="AlphaFoldDB" id="A0A5B0WEY7"/>
<comment type="cofactor">
    <cofactor evidence="4">
        <name>Mg(2+)</name>
        <dbReference type="ChEBI" id="CHEBI:18420"/>
    </cofactor>
</comment>
<dbReference type="Proteomes" id="UP000323608">
    <property type="component" value="Unassembled WGS sequence"/>
</dbReference>
<dbReference type="RefSeq" id="WP_149633232.1">
    <property type="nucleotide sequence ID" value="NZ_VNIP01000003.1"/>
</dbReference>
<dbReference type="NCBIfam" id="TIGR02727">
    <property type="entry name" value="MTHFS_bact"/>
    <property type="match status" value="1"/>
</dbReference>